<accession>A0A7U7ERV8</accession>
<gene>
    <name evidence="1" type="ORF">PSEWESI4_04266</name>
</gene>
<protein>
    <recommendedName>
        <fullName evidence="3">Transporter</fullName>
    </recommendedName>
</protein>
<evidence type="ECO:0008006" key="3">
    <source>
        <dbReference type="Google" id="ProtNLM"/>
    </source>
</evidence>
<proteinExistence type="predicted"/>
<name>A0A7U7ERV8_9GAMM</name>
<evidence type="ECO:0000313" key="1">
    <source>
        <dbReference type="EMBL" id="CAD5109950.1"/>
    </source>
</evidence>
<evidence type="ECO:0000313" key="2">
    <source>
        <dbReference type="Proteomes" id="UP000583387"/>
    </source>
</evidence>
<reference evidence="1 2" key="1">
    <citation type="submission" date="2020-08" db="EMBL/GenBank/DDBJ databases">
        <authorList>
            <person name="Criscuolo A."/>
        </authorList>
    </citation>
    <scope>NUCLEOTIDE SEQUENCE [LARGE SCALE GENOMIC DNA]</scope>
    <source>
        <strain evidence="1">CIP111764</strain>
    </source>
</reference>
<keyword evidence="2" id="KW-1185">Reference proteome</keyword>
<organism evidence="1 2">
    <name type="scientific">Zestomonas carbonaria</name>
    <dbReference type="NCBI Taxonomy" id="2762745"/>
    <lineage>
        <taxon>Bacteria</taxon>
        <taxon>Pseudomonadati</taxon>
        <taxon>Pseudomonadota</taxon>
        <taxon>Gammaproteobacteria</taxon>
        <taxon>Pseudomonadales</taxon>
        <taxon>Pseudomonadaceae</taxon>
        <taxon>Zestomonas</taxon>
    </lineage>
</organism>
<dbReference type="Proteomes" id="UP000583387">
    <property type="component" value="Unassembled WGS sequence"/>
</dbReference>
<dbReference type="AlphaFoldDB" id="A0A7U7ERV8"/>
<sequence length="332" mass="35336">MNRLAGNTWEVLCSVMGETAPHGLLGAGLRLVSAVMLSLAIPGLALASEGAMTRHSPGLLALPMAGAVPPPGNYWSVSALHYAGSTGRSLELPIAGEIRTGLDAELWGLAATGLWVPDIQPSAGATFAVSLTLPFQYMEVTGHVNGFQRTDTGGPLGDIVVAPTWGWTFDDQFVSTALRIYSPTGSYDEDSLANTGLNYWTFAPTVAYTHLDMATGRDLSIVAGLDFNTRNDTTGFRSGVIAHIDALWLRPISPHWAFGGFASLLRQISDDDGPYAESLDGFRGRVWSVGPVVKFTSGAEEQVTATFNWAPEFGVENRLEGDGLYLSVSGRL</sequence>
<comment type="caution">
    <text evidence="1">The sequence shown here is derived from an EMBL/GenBank/DDBJ whole genome shotgun (WGS) entry which is preliminary data.</text>
</comment>
<dbReference type="InterPro" id="IPR025737">
    <property type="entry name" value="FApF"/>
</dbReference>
<dbReference type="Pfam" id="PF13557">
    <property type="entry name" value="Phenol_MetA_deg"/>
    <property type="match status" value="1"/>
</dbReference>
<dbReference type="EMBL" id="CAJFCI010000080">
    <property type="protein sequence ID" value="CAD5109950.1"/>
    <property type="molecule type" value="Genomic_DNA"/>
</dbReference>